<dbReference type="AlphaFoldDB" id="A0A8K0RJ43"/>
<dbReference type="EMBL" id="JAGMVJ010000001">
    <property type="protein sequence ID" value="KAH7094316.1"/>
    <property type="molecule type" value="Genomic_DNA"/>
</dbReference>
<reference evidence="2" key="1">
    <citation type="journal article" date="2021" name="Nat. Commun.">
        <title>Genetic determinants of endophytism in the Arabidopsis root mycobiome.</title>
        <authorList>
            <person name="Mesny F."/>
            <person name="Miyauchi S."/>
            <person name="Thiergart T."/>
            <person name="Pickel B."/>
            <person name="Atanasova L."/>
            <person name="Karlsson M."/>
            <person name="Huettel B."/>
            <person name="Barry K.W."/>
            <person name="Haridas S."/>
            <person name="Chen C."/>
            <person name="Bauer D."/>
            <person name="Andreopoulos W."/>
            <person name="Pangilinan J."/>
            <person name="LaButti K."/>
            <person name="Riley R."/>
            <person name="Lipzen A."/>
            <person name="Clum A."/>
            <person name="Drula E."/>
            <person name="Henrissat B."/>
            <person name="Kohler A."/>
            <person name="Grigoriev I.V."/>
            <person name="Martin F.M."/>
            <person name="Hacquard S."/>
        </authorList>
    </citation>
    <scope>NUCLEOTIDE SEQUENCE</scope>
    <source>
        <strain evidence="2">MPI-SDFR-AT-0120</strain>
    </source>
</reference>
<sequence length="460" mass="52979">MAEFVHGSLFELNTPNHHRLCSDDVHIVDLQSKNKMFSNETQEERYKRLYNVDEREQKHKVAMKVLEKMHTDYGTIPLLNIIKLKPRPLDQLVFRLVNKRLVEEEAEESYIALSYRWTKPAEAFVAKDGNELVSPISEVMFQAVLAERNSPREGLWYDQACIDQHNEEEKATSIGAMDSIYSSARKVVVALDDVILDPAETILIENSHIDWDDTQRFRLGYYEALCRGAHRDALADLVKEVPEMGTILQKIYKSECFERAWCNHEIRLARDLIFLAHCSDSTITGNRRCVRMPIAFLMVARCLIKHFDFETIEKLDENSRRSASYLEYKMDWHQYDMPYGAPTPTPREALDLIAALLHIWDLKAGGNPELPHELRILDANLDRVSIVLNASGLDLSLDVRTKEQIKQATQQACSRLVAAVGDVVWQAYDALGLLVHDMDPEHVHWIELDGFGNTKPYPRY</sequence>
<dbReference type="PANTHER" id="PTHR24148">
    <property type="entry name" value="ANKYRIN REPEAT DOMAIN-CONTAINING PROTEIN 39 HOMOLOG-RELATED"/>
    <property type="match status" value="1"/>
</dbReference>
<dbReference type="PANTHER" id="PTHR24148:SF73">
    <property type="entry name" value="HET DOMAIN PROTEIN (AFU_ORTHOLOGUE AFUA_8G01020)"/>
    <property type="match status" value="1"/>
</dbReference>
<dbReference type="OrthoDB" id="270167at2759"/>
<dbReference type="InterPro" id="IPR010730">
    <property type="entry name" value="HET"/>
</dbReference>
<gene>
    <name evidence="2" type="ORF">FB567DRAFT_509989</name>
</gene>
<evidence type="ECO:0000259" key="1">
    <source>
        <dbReference type="Pfam" id="PF06985"/>
    </source>
</evidence>
<organism evidence="2 3">
    <name type="scientific">Paraphoma chrysanthemicola</name>
    <dbReference type="NCBI Taxonomy" id="798071"/>
    <lineage>
        <taxon>Eukaryota</taxon>
        <taxon>Fungi</taxon>
        <taxon>Dikarya</taxon>
        <taxon>Ascomycota</taxon>
        <taxon>Pezizomycotina</taxon>
        <taxon>Dothideomycetes</taxon>
        <taxon>Pleosporomycetidae</taxon>
        <taxon>Pleosporales</taxon>
        <taxon>Pleosporineae</taxon>
        <taxon>Phaeosphaeriaceae</taxon>
        <taxon>Paraphoma</taxon>
    </lineage>
</organism>
<dbReference type="InterPro" id="IPR052895">
    <property type="entry name" value="HetReg/Transcr_Mod"/>
</dbReference>
<protein>
    <recommendedName>
        <fullName evidence="1">Heterokaryon incompatibility domain-containing protein</fullName>
    </recommendedName>
</protein>
<dbReference type="Pfam" id="PF06985">
    <property type="entry name" value="HET"/>
    <property type="match status" value="1"/>
</dbReference>
<keyword evidence="3" id="KW-1185">Reference proteome</keyword>
<accession>A0A8K0RJ43</accession>
<evidence type="ECO:0000313" key="2">
    <source>
        <dbReference type="EMBL" id="KAH7094316.1"/>
    </source>
</evidence>
<name>A0A8K0RJ43_9PLEO</name>
<comment type="caution">
    <text evidence="2">The sequence shown here is derived from an EMBL/GenBank/DDBJ whole genome shotgun (WGS) entry which is preliminary data.</text>
</comment>
<dbReference type="Proteomes" id="UP000813461">
    <property type="component" value="Unassembled WGS sequence"/>
</dbReference>
<proteinExistence type="predicted"/>
<feature type="domain" description="Heterokaryon incompatibility" evidence="1">
    <location>
        <begin position="110"/>
        <end position="265"/>
    </location>
</feature>
<evidence type="ECO:0000313" key="3">
    <source>
        <dbReference type="Proteomes" id="UP000813461"/>
    </source>
</evidence>